<dbReference type="RefSeq" id="WP_155304653.1">
    <property type="nucleotide sequence ID" value="NZ_AP021875.1"/>
</dbReference>
<dbReference type="InterPro" id="IPR027417">
    <property type="entry name" value="P-loop_NTPase"/>
</dbReference>
<protein>
    <submittedName>
        <fullName evidence="5">ABC transporter ATP-binding protein</fullName>
    </submittedName>
</protein>
<dbReference type="KEGG" id="dwd:DSCW_31770"/>
<organism evidence="5 6">
    <name type="scientific">Desulfosarcina widdelii</name>
    <dbReference type="NCBI Taxonomy" id="947919"/>
    <lineage>
        <taxon>Bacteria</taxon>
        <taxon>Pseudomonadati</taxon>
        <taxon>Thermodesulfobacteriota</taxon>
        <taxon>Desulfobacteria</taxon>
        <taxon>Desulfobacterales</taxon>
        <taxon>Desulfosarcinaceae</taxon>
        <taxon>Desulfosarcina</taxon>
    </lineage>
</organism>
<dbReference type="SUPFAM" id="SSF52540">
    <property type="entry name" value="P-loop containing nucleoside triphosphate hydrolases"/>
    <property type="match status" value="1"/>
</dbReference>
<evidence type="ECO:0000256" key="1">
    <source>
        <dbReference type="ARBA" id="ARBA00022448"/>
    </source>
</evidence>
<dbReference type="PANTHER" id="PTHR43423">
    <property type="entry name" value="ABC TRANSPORTER I FAMILY MEMBER 17"/>
    <property type="match status" value="1"/>
</dbReference>
<proteinExistence type="predicted"/>
<dbReference type="EMBL" id="AP021875">
    <property type="protein sequence ID" value="BBO75760.1"/>
    <property type="molecule type" value="Genomic_DNA"/>
</dbReference>
<evidence type="ECO:0000256" key="2">
    <source>
        <dbReference type="ARBA" id="ARBA00022741"/>
    </source>
</evidence>
<reference evidence="5 6" key="1">
    <citation type="submission" date="2019-11" db="EMBL/GenBank/DDBJ databases">
        <title>Comparative genomics of hydrocarbon-degrading Desulfosarcina strains.</title>
        <authorList>
            <person name="Watanabe M."/>
            <person name="Kojima H."/>
            <person name="Fukui M."/>
        </authorList>
    </citation>
    <scope>NUCLEOTIDE SEQUENCE [LARGE SCALE GENOMIC DNA]</scope>
    <source>
        <strain evidence="5 6">PP31</strain>
    </source>
</reference>
<dbReference type="Gene3D" id="3.40.50.300">
    <property type="entry name" value="P-loop containing nucleotide triphosphate hydrolases"/>
    <property type="match status" value="1"/>
</dbReference>
<dbReference type="InterPro" id="IPR003439">
    <property type="entry name" value="ABC_transporter-like_ATP-bd"/>
</dbReference>
<evidence type="ECO:0000313" key="5">
    <source>
        <dbReference type="EMBL" id="BBO75760.1"/>
    </source>
</evidence>
<dbReference type="SMART" id="SM00382">
    <property type="entry name" value="AAA"/>
    <property type="match status" value="1"/>
</dbReference>
<name>A0A5K7Z4Y3_9BACT</name>
<dbReference type="InterPro" id="IPR017871">
    <property type="entry name" value="ABC_transporter-like_CS"/>
</dbReference>
<dbReference type="GO" id="GO:0005524">
    <property type="term" value="F:ATP binding"/>
    <property type="evidence" value="ECO:0007669"/>
    <property type="project" value="UniProtKB-KW"/>
</dbReference>
<keyword evidence="3 5" id="KW-0067">ATP-binding</keyword>
<sequence>MDDKTPVIAFSKVTFSYPNGKVLFQDLSLELAGGSFYLVHGPSGSGKSTFLRLINRLEEPSLGQLMFEGRPLTSYNPPLLRREVLYIQQTPTSVDATVRENLLLAFSFKNNRDLTPPDDDILKSRLDNFLLNDIRLDTHASTLSVGQLQRLCFIRGLLLNPKVLLLDEPASALDEESARIVEETAERMCVESGLTVLMVSHRTFRPARVRHKVLQIVKGQIELLT</sequence>
<dbReference type="AlphaFoldDB" id="A0A5K7Z4Y3"/>
<dbReference type="PANTHER" id="PTHR43423:SF1">
    <property type="entry name" value="ABC TRANSPORTER I FAMILY MEMBER 17"/>
    <property type="match status" value="1"/>
</dbReference>
<dbReference type="PROSITE" id="PS00211">
    <property type="entry name" value="ABC_TRANSPORTER_1"/>
    <property type="match status" value="1"/>
</dbReference>
<dbReference type="OrthoDB" id="9809450at2"/>
<evidence type="ECO:0000259" key="4">
    <source>
        <dbReference type="PROSITE" id="PS50893"/>
    </source>
</evidence>
<accession>A0A5K7Z4Y3</accession>
<evidence type="ECO:0000313" key="6">
    <source>
        <dbReference type="Proteomes" id="UP000427769"/>
    </source>
</evidence>
<gene>
    <name evidence="5" type="ORF">DSCW_31770</name>
</gene>
<dbReference type="Proteomes" id="UP000427769">
    <property type="component" value="Chromosome"/>
</dbReference>
<feature type="domain" description="ABC transporter" evidence="4">
    <location>
        <begin position="8"/>
        <end position="224"/>
    </location>
</feature>
<dbReference type="Pfam" id="PF00005">
    <property type="entry name" value="ABC_tran"/>
    <property type="match status" value="1"/>
</dbReference>
<dbReference type="InterPro" id="IPR003593">
    <property type="entry name" value="AAA+_ATPase"/>
</dbReference>
<dbReference type="PROSITE" id="PS50893">
    <property type="entry name" value="ABC_TRANSPORTER_2"/>
    <property type="match status" value="1"/>
</dbReference>
<keyword evidence="6" id="KW-1185">Reference proteome</keyword>
<dbReference type="GO" id="GO:0016887">
    <property type="term" value="F:ATP hydrolysis activity"/>
    <property type="evidence" value="ECO:0007669"/>
    <property type="project" value="InterPro"/>
</dbReference>
<keyword evidence="2" id="KW-0547">Nucleotide-binding</keyword>
<keyword evidence="1" id="KW-0813">Transport</keyword>
<evidence type="ECO:0000256" key="3">
    <source>
        <dbReference type="ARBA" id="ARBA00022840"/>
    </source>
</evidence>